<protein>
    <submittedName>
        <fullName evidence="1">Uncharacterized protein</fullName>
    </submittedName>
</protein>
<organism evidence="1 2">
    <name type="scientific">Clonostachys solani</name>
    <dbReference type="NCBI Taxonomy" id="160281"/>
    <lineage>
        <taxon>Eukaryota</taxon>
        <taxon>Fungi</taxon>
        <taxon>Dikarya</taxon>
        <taxon>Ascomycota</taxon>
        <taxon>Pezizomycotina</taxon>
        <taxon>Sordariomycetes</taxon>
        <taxon>Hypocreomycetidae</taxon>
        <taxon>Hypocreales</taxon>
        <taxon>Bionectriaceae</taxon>
        <taxon>Clonostachys</taxon>
    </lineage>
</organism>
<dbReference type="OrthoDB" id="2328572at2759"/>
<sequence>MAETDPPSTRFVAPARSMGAYAAARTILNTSMVGRTPKLRRSGGTQHAAVFQPKDRPPASLDATIQPSQQLDIHQATPISTRLDNSSDAVDVSMASWTPPVASTSIEMNAPFQIPDTGDPYMVSSVLQSPRDATSTSAATDHSIPSVQAHHLGGDGDTTQPCLHLTCSENGCISSIDSFSWSGLADEEVLPLSTTPGGDAAFGQLAPLARSSRMVPTAYRDTNAVARYPHAAMLMGIIDDLESCLQQTAPVDQVLNLNRTAMAKLPSVMEMEGFKACNSCPILAATVLDLIVGMYSMAISPVQATAQEGEVSVTGSAYPVGGLPLGSYSPSVQSLSQPALTDIGNITTSAPEASSAASQPAFAFGCLELELEEQAILLNLVLKRDLRKCLEIIQSFRREMQKRWEGSQGNPRGTARNVSIVSSSRAQDAWYGEIEEKAEELLQLLLATQNRPGGD</sequence>
<gene>
    <name evidence="1" type="ORF">CSOL1703_00017806</name>
</gene>
<name>A0A9P0EN47_9HYPO</name>
<dbReference type="EMBL" id="CABFOC020000058">
    <property type="protein sequence ID" value="CAH0055702.1"/>
    <property type="molecule type" value="Genomic_DNA"/>
</dbReference>
<keyword evidence="2" id="KW-1185">Reference proteome</keyword>
<evidence type="ECO:0000313" key="1">
    <source>
        <dbReference type="EMBL" id="CAH0055702.1"/>
    </source>
</evidence>
<reference evidence="1 2" key="2">
    <citation type="submission" date="2021-10" db="EMBL/GenBank/DDBJ databases">
        <authorList>
            <person name="Piombo E."/>
        </authorList>
    </citation>
    <scope>NUCLEOTIDE SEQUENCE [LARGE SCALE GENOMIC DNA]</scope>
</reference>
<comment type="caution">
    <text evidence="1">The sequence shown here is derived from an EMBL/GenBank/DDBJ whole genome shotgun (WGS) entry which is preliminary data.</text>
</comment>
<dbReference type="Proteomes" id="UP000775872">
    <property type="component" value="Unassembled WGS sequence"/>
</dbReference>
<dbReference type="AlphaFoldDB" id="A0A9P0EN47"/>
<proteinExistence type="predicted"/>
<accession>A0A9P0EN47</accession>
<evidence type="ECO:0000313" key="2">
    <source>
        <dbReference type="Proteomes" id="UP000775872"/>
    </source>
</evidence>
<reference evidence="2" key="1">
    <citation type="submission" date="2019-06" db="EMBL/GenBank/DDBJ databases">
        <authorList>
            <person name="Broberg M."/>
        </authorList>
    </citation>
    <scope>NUCLEOTIDE SEQUENCE [LARGE SCALE GENOMIC DNA]</scope>
</reference>